<feature type="region of interest" description="Disordered" evidence="1">
    <location>
        <begin position="1"/>
        <end position="45"/>
    </location>
</feature>
<name>A0A1P9X1R9_9BACT</name>
<keyword evidence="2" id="KW-0812">Transmembrane</keyword>
<evidence type="ECO:0000259" key="3">
    <source>
        <dbReference type="Pfam" id="PF24672"/>
    </source>
</evidence>
<dbReference type="EMBL" id="CP014263">
    <property type="protein sequence ID" value="AQG81582.1"/>
    <property type="molecule type" value="Genomic_DNA"/>
</dbReference>
<dbReference type="RefSeq" id="WP_077133047.1">
    <property type="nucleotide sequence ID" value="NZ_CP014263.1"/>
</dbReference>
<feature type="domain" description="DUF7657" evidence="4">
    <location>
        <begin position="62"/>
        <end position="458"/>
    </location>
</feature>
<feature type="transmembrane region" description="Helical" evidence="2">
    <location>
        <begin position="576"/>
        <end position="599"/>
    </location>
</feature>
<feature type="transmembrane region" description="Helical" evidence="2">
    <location>
        <begin position="303"/>
        <end position="321"/>
    </location>
</feature>
<keyword evidence="2" id="KW-1133">Transmembrane helix</keyword>
<reference evidence="5 6" key="1">
    <citation type="submission" date="2016-01" db="EMBL/GenBank/DDBJ databases">
        <authorList>
            <person name="Oliw E.H."/>
        </authorList>
    </citation>
    <scope>NUCLEOTIDE SEQUENCE [LARGE SCALE GENOMIC DNA]</scope>
    <source>
        <strain evidence="5 6">DY10</strain>
    </source>
</reference>
<feature type="transmembrane region" description="Helical" evidence="2">
    <location>
        <begin position="63"/>
        <end position="88"/>
    </location>
</feature>
<feature type="transmembrane region" description="Helical" evidence="2">
    <location>
        <begin position="224"/>
        <end position="241"/>
    </location>
</feature>
<feature type="transmembrane region" description="Helical" evidence="2">
    <location>
        <begin position="248"/>
        <end position="267"/>
    </location>
</feature>
<dbReference type="Proteomes" id="UP000187941">
    <property type="component" value="Chromosome"/>
</dbReference>
<feature type="transmembrane region" description="Helical" evidence="2">
    <location>
        <begin position="470"/>
        <end position="489"/>
    </location>
</feature>
<evidence type="ECO:0000256" key="2">
    <source>
        <dbReference type="SAM" id="Phobius"/>
    </source>
</evidence>
<protein>
    <recommendedName>
        <fullName evidence="7">Glycosyltransferase RgtA/B/C/D-like domain-containing protein</fullName>
    </recommendedName>
</protein>
<feature type="transmembrane region" description="Helical" evidence="2">
    <location>
        <begin position="171"/>
        <end position="192"/>
    </location>
</feature>
<feature type="transmembrane region" description="Helical" evidence="2">
    <location>
        <begin position="526"/>
        <end position="543"/>
    </location>
</feature>
<feature type="transmembrane region" description="Helical" evidence="2">
    <location>
        <begin position="440"/>
        <end position="458"/>
    </location>
</feature>
<feature type="transmembrane region" description="Helical" evidence="2">
    <location>
        <begin position="501"/>
        <end position="519"/>
    </location>
</feature>
<dbReference type="InterPro" id="IPR056074">
    <property type="entry name" value="DUF7657"/>
</dbReference>
<dbReference type="OrthoDB" id="909787at2"/>
<feature type="transmembrane region" description="Helical" evidence="2">
    <location>
        <begin position="273"/>
        <end position="291"/>
    </location>
</feature>
<organism evidence="5 6">
    <name type="scientific">Spirosoma montaniterrae</name>
    <dbReference type="NCBI Taxonomy" id="1178516"/>
    <lineage>
        <taxon>Bacteria</taxon>
        <taxon>Pseudomonadati</taxon>
        <taxon>Bacteroidota</taxon>
        <taxon>Cytophagia</taxon>
        <taxon>Cytophagales</taxon>
        <taxon>Cytophagaceae</taxon>
        <taxon>Spirosoma</taxon>
    </lineage>
</organism>
<dbReference type="KEGG" id="smon:AWR27_21085"/>
<evidence type="ECO:0000313" key="5">
    <source>
        <dbReference type="EMBL" id="AQG81582.1"/>
    </source>
</evidence>
<dbReference type="InterPro" id="IPR056071">
    <property type="entry name" value="DUF7654"/>
</dbReference>
<feature type="transmembrane region" description="Helical" evidence="2">
    <location>
        <begin position="199"/>
        <end position="218"/>
    </location>
</feature>
<dbReference type="STRING" id="1178516.AWR27_21085"/>
<feature type="transmembrane region" description="Helical" evidence="2">
    <location>
        <begin position="376"/>
        <end position="395"/>
    </location>
</feature>
<dbReference type="AlphaFoldDB" id="A0A1P9X1R9"/>
<sequence>MSKKRKGSPVAPVTPSPSRLAKPQPAAEPVSLKSQPVGPVKPVETPNTEQPFDLIRFDRRVKWFLGICLGLFLLLSLAKIHAVSIPIWNQMMPDGSDAKRGVISGESRRIRMDDYAVMAPWILSQTNRGLPQENETIGGGKAPVLVTPTNHFSTLFRADYWGFFFLNAEQGYAWAFNFRAILSLIGATLLLLLLTQNNFWLSLFGSTWLFLSSGTQSWTHIPTVMIGSGSLAVVAAIYLCFGKNKRQIIIASIGLCYMVLYYAFILYPPYQVPLGYVFAALFLGYLLTHVNKQHLSSQWQTKIIGAISALAGSAVIFYLYFTDLKPTIDAITNTVYPGKRSELGGTGFIANWFSEYFSWQFKDTAFPGSWLNHCELSHYITFAPIIIPSLILVYVLTRQFDWTLLLLSVFVVAGYIWIEVGFPAWLAKLTLWNMSPTRRMQIPFGIGNVLLSVLYLHYLTTVRLPRKNEWVLMAAVIIGVIGFVGYAVYVNVNDSDGFFKAYQLFLPAAFFAGLGILLLPTWQPSYRTAIFGIAILFFLSPNLRLNPVSKGLTPITEHVLYKAVRDIQSREPEARWVVFGGQFVSYMVTATGVNLLSGVKYTPPRQILRVLDPQAKRDSAYNRYAHTVYSTYINPQKPDSVIMVNTFEDGYTVAMDPCSPRFKKLNVKYIIFDRQPQPVETRCMKLVSSLGSLQIYRIND</sequence>
<keyword evidence="2" id="KW-0472">Membrane</keyword>
<dbReference type="Pfam" id="PF24677">
    <property type="entry name" value="DUF7657"/>
    <property type="match status" value="1"/>
</dbReference>
<evidence type="ECO:0000259" key="4">
    <source>
        <dbReference type="Pfam" id="PF24677"/>
    </source>
</evidence>
<gene>
    <name evidence="5" type="ORF">AWR27_21085</name>
</gene>
<feature type="domain" description="DUF7654" evidence="3">
    <location>
        <begin position="554"/>
        <end position="699"/>
    </location>
</feature>
<evidence type="ECO:0000256" key="1">
    <source>
        <dbReference type="SAM" id="MobiDB-lite"/>
    </source>
</evidence>
<keyword evidence="6" id="KW-1185">Reference proteome</keyword>
<evidence type="ECO:0000313" key="6">
    <source>
        <dbReference type="Proteomes" id="UP000187941"/>
    </source>
</evidence>
<proteinExistence type="predicted"/>
<feature type="transmembrane region" description="Helical" evidence="2">
    <location>
        <begin position="402"/>
        <end position="420"/>
    </location>
</feature>
<accession>A0A1P9X1R9</accession>
<evidence type="ECO:0008006" key="7">
    <source>
        <dbReference type="Google" id="ProtNLM"/>
    </source>
</evidence>
<dbReference type="Pfam" id="PF24672">
    <property type="entry name" value="DUF7654"/>
    <property type="match status" value="1"/>
</dbReference>